<protein>
    <submittedName>
        <fullName evidence="2">Uncharacterized protein</fullName>
    </submittedName>
</protein>
<comment type="caution">
    <text evidence="2">The sequence shown here is derived from an EMBL/GenBank/DDBJ whole genome shotgun (WGS) entry which is preliminary data.</text>
</comment>
<keyword evidence="3" id="KW-1185">Reference proteome</keyword>
<evidence type="ECO:0000256" key="1">
    <source>
        <dbReference type="SAM" id="Phobius"/>
    </source>
</evidence>
<reference evidence="2" key="1">
    <citation type="journal article" date="2020" name="New Phytol.">
        <title>Comparative genomics reveals dynamic genome evolution in host specialist ectomycorrhizal fungi.</title>
        <authorList>
            <person name="Lofgren L.A."/>
            <person name="Nguyen N.H."/>
            <person name="Vilgalys R."/>
            <person name="Ruytinx J."/>
            <person name="Liao H.L."/>
            <person name="Branco S."/>
            <person name="Kuo A."/>
            <person name="LaButti K."/>
            <person name="Lipzen A."/>
            <person name="Andreopoulos W."/>
            <person name="Pangilinan J."/>
            <person name="Riley R."/>
            <person name="Hundley H."/>
            <person name="Na H."/>
            <person name="Barry K."/>
            <person name="Grigoriev I.V."/>
            <person name="Stajich J.E."/>
            <person name="Kennedy P.G."/>
        </authorList>
    </citation>
    <scope>NUCLEOTIDE SEQUENCE</scope>
    <source>
        <strain evidence="2">S12</strain>
    </source>
</reference>
<evidence type="ECO:0000313" key="2">
    <source>
        <dbReference type="EMBL" id="KAG1790786.1"/>
    </source>
</evidence>
<gene>
    <name evidence="2" type="ORF">HD556DRAFT_678001</name>
</gene>
<dbReference type="Proteomes" id="UP000719766">
    <property type="component" value="Unassembled WGS sequence"/>
</dbReference>
<proteinExistence type="predicted"/>
<accession>A0A9P7DFJ0</accession>
<dbReference type="RefSeq" id="XP_041157719.1">
    <property type="nucleotide sequence ID" value="XM_041311283.1"/>
</dbReference>
<organism evidence="2 3">
    <name type="scientific">Suillus plorans</name>
    <dbReference type="NCBI Taxonomy" id="116603"/>
    <lineage>
        <taxon>Eukaryota</taxon>
        <taxon>Fungi</taxon>
        <taxon>Dikarya</taxon>
        <taxon>Basidiomycota</taxon>
        <taxon>Agaricomycotina</taxon>
        <taxon>Agaricomycetes</taxon>
        <taxon>Agaricomycetidae</taxon>
        <taxon>Boletales</taxon>
        <taxon>Suillineae</taxon>
        <taxon>Suillaceae</taxon>
        <taxon>Suillus</taxon>
    </lineage>
</organism>
<keyword evidence="1" id="KW-1133">Transmembrane helix</keyword>
<evidence type="ECO:0000313" key="3">
    <source>
        <dbReference type="Proteomes" id="UP000719766"/>
    </source>
</evidence>
<feature type="transmembrane region" description="Helical" evidence="1">
    <location>
        <begin position="16"/>
        <end position="37"/>
    </location>
</feature>
<name>A0A9P7DFJ0_9AGAM</name>
<keyword evidence="1" id="KW-0472">Membrane</keyword>
<keyword evidence="1" id="KW-0812">Transmembrane</keyword>
<sequence length="101" mass="11220">MAIALATWFLVVPQSYVWFGVWLIWPNVVGNSLLASLNRRLLLRESWGAPRGSARRSGGINTIVFKAGAMQLQVDPLENSRNLDVEMFQAAGPTDEEYGQV</sequence>
<dbReference type="EMBL" id="JABBWE010000047">
    <property type="protein sequence ID" value="KAG1790786.1"/>
    <property type="molecule type" value="Genomic_DNA"/>
</dbReference>
<dbReference type="GeneID" id="64605047"/>
<dbReference type="OrthoDB" id="2686670at2759"/>
<dbReference type="AlphaFoldDB" id="A0A9P7DFJ0"/>